<evidence type="ECO:0000313" key="2">
    <source>
        <dbReference type="Proteomes" id="UP000822688"/>
    </source>
</evidence>
<proteinExistence type="predicted"/>
<dbReference type="AlphaFoldDB" id="A0A8T0GF81"/>
<dbReference type="EMBL" id="CM026432">
    <property type="protein sequence ID" value="KAG0556799.1"/>
    <property type="molecule type" value="Genomic_DNA"/>
</dbReference>
<evidence type="ECO:0000313" key="1">
    <source>
        <dbReference type="EMBL" id="KAG0556799.1"/>
    </source>
</evidence>
<protein>
    <submittedName>
        <fullName evidence="1">Uncharacterized protein</fullName>
    </submittedName>
</protein>
<keyword evidence="2" id="KW-1185">Reference proteome</keyword>
<organism evidence="1 2">
    <name type="scientific">Ceratodon purpureus</name>
    <name type="common">Fire moss</name>
    <name type="synonym">Dicranum purpureum</name>
    <dbReference type="NCBI Taxonomy" id="3225"/>
    <lineage>
        <taxon>Eukaryota</taxon>
        <taxon>Viridiplantae</taxon>
        <taxon>Streptophyta</taxon>
        <taxon>Embryophyta</taxon>
        <taxon>Bryophyta</taxon>
        <taxon>Bryophytina</taxon>
        <taxon>Bryopsida</taxon>
        <taxon>Dicranidae</taxon>
        <taxon>Pseudoditrichales</taxon>
        <taxon>Ditrichaceae</taxon>
        <taxon>Ceratodon</taxon>
    </lineage>
</organism>
<sequence length="106" mass="12368">LHHSISTLIVRGLDYFPWRCFGRARLAFFLLWFWNQPDQHRMSLFNRGWRASRASSCMLLCECKRGGERALRIRLVGSIGPQNFASNRILYTIFFRRLGRGVGYGG</sequence>
<dbReference type="Proteomes" id="UP000822688">
    <property type="component" value="Chromosome 11"/>
</dbReference>
<reference evidence="1 2" key="1">
    <citation type="submission" date="2020-06" db="EMBL/GenBank/DDBJ databases">
        <title>WGS assembly of Ceratodon purpureus strain R40.</title>
        <authorList>
            <person name="Carey S.B."/>
            <person name="Jenkins J."/>
            <person name="Shu S."/>
            <person name="Lovell J.T."/>
            <person name="Sreedasyam A."/>
            <person name="Maumus F."/>
            <person name="Tiley G.P."/>
            <person name="Fernandez-Pozo N."/>
            <person name="Barry K."/>
            <person name="Chen C."/>
            <person name="Wang M."/>
            <person name="Lipzen A."/>
            <person name="Daum C."/>
            <person name="Saski C.A."/>
            <person name="Payton A.C."/>
            <person name="Mcbreen J.C."/>
            <person name="Conrad R.E."/>
            <person name="Kollar L.M."/>
            <person name="Olsson S."/>
            <person name="Huttunen S."/>
            <person name="Landis J.B."/>
            <person name="Wickett N.J."/>
            <person name="Johnson M.G."/>
            <person name="Rensing S.A."/>
            <person name="Grimwood J."/>
            <person name="Schmutz J."/>
            <person name="Mcdaniel S.F."/>
        </authorList>
    </citation>
    <scope>NUCLEOTIDE SEQUENCE [LARGE SCALE GENOMIC DNA]</scope>
    <source>
        <strain evidence="1 2">R40</strain>
    </source>
</reference>
<name>A0A8T0GF81_CERPU</name>
<feature type="non-terminal residue" evidence="1">
    <location>
        <position position="1"/>
    </location>
</feature>
<gene>
    <name evidence="1" type="ORF">KC19_11G079900</name>
</gene>
<accession>A0A8T0GF81</accession>
<comment type="caution">
    <text evidence="1">The sequence shown here is derived from an EMBL/GenBank/DDBJ whole genome shotgun (WGS) entry which is preliminary data.</text>
</comment>